<dbReference type="SUPFAM" id="SSF50156">
    <property type="entry name" value="PDZ domain-like"/>
    <property type="match status" value="1"/>
</dbReference>
<proteinExistence type="predicted"/>
<dbReference type="InterPro" id="IPR001478">
    <property type="entry name" value="PDZ"/>
</dbReference>
<dbReference type="OrthoDB" id="10059177at2759"/>
<dbReference type="Gene3D" id="2.30.42.10">
    <property type="match status" value="1"/>
</dbReference>
<feature type="domain" description="PDZ" evidence="1">
    <location>
        <begin position="27"/>
        <end position="97"/>
    </location>
</feature>
<dbReference type="RefSeq" id="XP_014152103.1">
    <property type="nucleotide sequence ID" value="XM_014296628.1"/>
</dbReference>
<reference evidence="2 3" key="1">
    <citation type="submission" date="2011-02" db="EMBL/GenBank/DDBJ databases">
        <title>The Genome Sequence of Sphaeroforma arctica JP610.</title>
        <authorList>
            <consortium name="The Broad Institute Genome Sequencing Platform"/>
            <person name="Russ C."/>
            <person name="Cuomo C."/>
            <person name="Young S.K."/>
            <person name="Zeng Q."/>
            <person name="Gargeya S."/>
            <person name="Alvarado L."/>
            <person name="Berlin A."/>
            <person name="Chapman S.B."/>
            <person name="Chen Z."/>
            <person name="Freedman E."/>
            <person name="Gellesch M."/>
            <person name="Goldberg J."/>
            <person name="Griggs A."/>
            <person name="Gujja S."/>
            <person name="Heilman E."/>
            <person name="Heiman D."/>
            <person name="Howarth C."/>
            <person name="Mehta T."/>
            <person name="Neiman D."/>
            <person name="Pearson M."/>
            <person name="Roberts A."/>
            <person name="Saif S."/>
            <person name="Shea T."/>
            <person name="Shenoy N."/>
            <person name="Sisk P."/>
            <person name="Stolte C."/>
            <person name="Sykes S."/>
            <person name="White J."/>
            <person name="Yandava C."/>
            <person name="Burger G."/>
            <person name="Gray M.W."/>
            <person name="Holland P.W.H."/>
            <person name="King N."/>
            <person name="Lang F.B.F."/>
            <person name="Roger A.J."/>
            <person name="Ruiz-Trillo I."/>
            <person name="Haas B."/>
            <person name="Nusbaum C."/>
            <person name="Birren B."/>
        </authorList>
    </citation>
    <scope>NUCLEOTIDE SEQUENCE [LARGE SCALE GENOMIC DNA]</scope>
    <source>
        <strain evidence="2 3">JP610</strain>
    </source>
</reference>
<dbReference type="GeneID" id="25909858"/>
<evidence type="ECO:0000313" key="2">
    <source>
        <dbReference type="EMBL" id="KNC78201.1"/>
    </source>
</evidence>
<evidence type="ECO:0000259" key="1">
    <source>
        <dbReference type="PROSITE" id="PS50106"/>
    </source>
</evidence>
<accession>A0A0L0FP02</accession>
<keyword evidence="3" id="KW-1185">Reference proteome</keyword>
<name>A0A0L0FP02_9EUKA</name>
<dbReference type="AlphaFoldDB" id="A0A0L0FP02"/>
<dbReference type="PROSITE" id="PS50106">
    <property type="entry name" value="PDZ"/>
    <property type="match status" value="1"/>
</dbReference>
<dbReference type="Proteomes" id="UP000054560">
    <property type="component" value="Unassembled WGS sequence"/>
</dbReference>
<gene>
    <name evidence="2" type="ORF">SARC_09354</name>
</gene>
<sequence length="309" mass="35020">MFSHKLAPCNLRAGLIYPHLWPTPSTQVTITKNKSAKFGADLLRIDKEYYVIRVYEVDISRGVTSEKTGAYRMGLSFGDRIVSINRHAASQIDDVRHVLDDATTVTVEFVGQPLFMKVMLHVSDGQLEGLKLKGRKVEEIMSTSAAYHRGVRTGHVVFAVEEVSCLGDSDDVVEQLVNSYLPKHRYLNFMFVGETVWYLFLEGVEAMIARSGKSVSVRQYVGHSLMLDKERMEGYKSEWPERHQTSEMRTKREDKLLCKHASFHKRTEEMKVRYYMSKALGVSGSGGSLATGDYTIQYTPVYSCMCTNT</sequence>
<dbReference type="EMBL" id="KQ242538">
    <property type="protein sequence ID" value="KNC78201.1"/>
    <property type="molecule type" value="Genomic_DNA"/>
</dbReference>
<dbReference type="InterPro" id="IPR036034">
    <property type="entry name" value="PDZ_sf"/>
</dbReference>
<evidence type="ECO:0000313" key="3">
    <source>
        <dbReference type="Proteomes" id="UP000054560"/>
    </source>
</evidence>
<organism evidence="2 3">
    <name type="scientific">Sphaeroforma arctica JP610</name>
    <dbReference type="NCBI Taxonomy" id="667725"/>
    <lineage>
        <taxon>Eukaryota</taxon>
        <taxon>Ichthyosporea</taxon>
        <taxon>Ichthyophonida</taxon>
        <taxon>Sphaeroforma</taxon>
    </lineage>
</organism>
<protein>
    <recommendedName>
        <fullName evidence="1">PDZ domain-containing protein</fullName>
    </recommendedName>
</protein>